<proteinExistence type="predicted"/>
<dbReference type="GO" id="GO:0004672">
    <property type="term" value="F:protein kinase activity"/>
    <property type="evidence" value="ECO:0007669"/>
    <property type="project" value="InterPro"/>
</dbReference>
<dbReference type="PANTHER" id="PTHR37542:SF3">
    <property type="entry name" value="PRION-INHIBITION AND PROPAGATION HELO DOMAIN-CONTAINING PROTEIN"/>
    <property type="match status" value="1"/>
</dbReference>
<name>A0AAN6MHW6_9PEZI</name>
<dbReference type="PANTHER" id="PTHR37542">
    <property type="entry name" value="HELO DOMAIN-CONTAINING PROTEIN-RELATED"/>
    <property type="match status" value="1"/>
</dbReference>
<dbReference type="PROSITE" id="PS50011">
    <property type="entry name" value="PROTEIN_KINASE_DOM"/>
    <property type="match status" value="1"/>
</dbReference>
<gene>
    <name evidence="2" type="ORF">C8A05DRAFT_16614</name>
</gene>
<dbReference type="AlphaFoldDB" id="A0AAN6MHW6"/>
<dbReference type="InterPro" id="IPR000719">
    <property type="entry name" value="Prot_kinase_dom"/>
</dbReference>
<dbReference type="EMBL" id="MU855603">
    <property type="protein sequence ID" value="KAK3901165.1"/>
    <property type="molecule type" value="Genomic_DNA"/>
</dbReference>
<reference evidence="2" key="1">
    <citation type="journal article" date="2023" name="Mol. Phylogenet. Evol.">
        <title>Genome-scale phylogeny and comparative genomics of the fungal order Sordariales.</title>
        <authorList>
            <person name="Hensen N."/>
            <person name="Bonometti L."/>
            <person name="Westerberg I."/>
            <person name="Brannstrom I.O."/>
            <person name="Guillou S."/>
            <person name="Cros-Aarteil S."/>
            <person name="Calhoun S."/>
            <person name="Haridas S."/>
            <person name="Kuo A."/>
            <person name="Mondo S."/>
            <person name="Pangilinan J."/>
            <person name="Riley R."/>
            <person name="LaButti K."/>
            <person name="Andreopoulos B."/>
            <person name="Lipzen A."/>
            <person name="Chen C."/>
            <person name="Yan M."/>
            <person name="Daum C."/>
            <person name="Ng V."/>
            <person name="Clum A."/>
            <person name="Steindorff A."/>
            <person name="Ohm R.A."/>
            <person name="Martin F."/>
            <person name="Silar P."/>
            <person name="Natvig D.O."/>
            <person name="Lalanne C."/>
            <person name="Gautier V."/>
            <person name="Ament-Velasquez S.L."/>
            <person name="Kruys A."/>
            <person name="Hutchinson M.I."/>
            <person name="Powell A.J."/>
            <person name="Barry K."/>
            <person name="Miller A.N."/>
            <person name="Grigoriev I.V."/>
            <person name="Debuchy R."/>
            <person name="Gladieux P."/>
            <person name="Hiltunen Thoren M."/>
            <person name="Johannesson H."/>
        </authorList>
    </citation>
    <scope>NUCLEOTIDE SEQUENCE</scope>
    <source>
        <strain evidence="2">CBS 103.79</strain>
    </source>
</reference>
<dbReference type="SUPFAM" id="SSF56112">
    <property type="entry name" value="Protein kinase-like (PK-like)"/>
    <property type="match status" value="1"/>
</dbReference>
<reference evidence="2" key="2">
    <citation type="submission" date="2023-05" db="EMBL/GenBank/DDBJ databases">
        <authorList>
            <consortium name="Lawrence Berkeley National Laboratory"/>
            <person name="Steindorff A."/>
            <person name="Hensen N."/>
            <person name="Bonometti L."/>
            <person name="Westerberg I."/>
            <person name="Brannstrom I.O."/>
            <person name="Guillou S."/>
            <person name="Cros-Aarteil S."/>
            <person name="Calhoun S."/>
            <person name="Haridas S."/>
            <person name="Kuo A."/>
            <person name="Mondo S."/>
            <person name="Pangilinan J."/>
            <person name="Riley R."/>
            <person name="Labutti K."/>
            <person name="Andreopoulos B."/>
            <person name="Lipzen A."/>
            <person name="Chen C."/>
            <person name="Yanf M."/>
            <person name="Daum C."/>
            <person name="Ng V."/>
            <person name="Clum A."/>
            <person name="Ohm R."/>
            <person name="Martin F."/>
            <person name="Silar P."/>
            <person name="Natvig D."/>
            <person name="Lalanne C."/>
            <person name="Gautier V."/>
            <person name="Ament-Velasquez S.L."/>
            <person name="Kruys A."/>
            <person name="Hutchinson M.I."/>
            <person name="Powell A.J."/>
            <person name="Barry K."/>
            <person name="Miller A.N."/>
            <person name="Grigoriev I.V."/>
            <person name="Debuchy R."/>
            <person name="Gladieux P."/>
            <person name="Thoren M.H."/>
            <person name="Johannesson H."/>
        </authorList>
    </citation>
    <scope>NUCLEOTIDE SEQUENCE</scope>
    <source>
        <strain evidence="2">CBS 103.79</strain>
    </source>
</reference>
<dbReference type="Proteomes" id="UP001303889">
    <property type="component" value="Unassembled WGS sequence"/>
</dbReference>
<evidence type="ECO:0000313" key="2">
    <source>
        <dbReference type="EMBL" id="KAK3901165.1"/>
    </source>
</evidence>
<dbReference type="GO" id="GO:0005524">
    <property type="term" value="F:ATP binding"/>
    <property type="evidence" value="ECO:0007669"/>
    <property type="project" value="InterPro"/>
</dbReference>
<keyword evidence="3" id="KW-1185">Reference proteome</keyword>
<accession>A0AAN6MHW6</accession>
<dbReference type="Gene3D" id="1.10.510.10">
    <property type="entry name" value="Transferase(Phosphotransferase) domain 1"/>
    <property type="match status" value="1"/>
</dbReference>
<feature type="domain" description="Protein kinase" evidence="1">
    <location>
        <begin position="202"/>
        <end position="556"/>
    </location>
</feature>
<sequence>MAEPVGILGLVGVVDVCWKWGKKLVEICEAFKHADSQLNEDIFRLEARWLRIEDQLQMVRKMEPLLDDHHRGVQKRSLEVVLDKLQAVVSKLDGLIKKPDIAQGPVTEPQVKKLKYAIFKDGLADSISELEKWQQIFDPSWFLMLRIADPQVDSLLAAAAADTAAPTAAQRGLPSSTSLSAAQSMRRAINSTTADTKHRNIYLSLEGLVAGSICPVPFSTASTARRADNQQSVLLDPVTCASRISANAMIRDIRNFARRLRHADPSAFGLLECKGILKEEEGGEALAGTGATRLFPAGLAFVFRLPATHSHVESLRGRLLGGADRVHDSLSERFVLARQMAVAVSYVHLYGFVHKNIRPETILLCHPQLPRIRLSEGPGNAEAALETVALVGFDVLREAEGKTSRKGDDDWEKNLYRHPQRQGLSLDVDYEMRHDIYSLGVCLLEIGLWESFVDCRAGSGAPLIGPGLGIPDGEMSGAELLKDPEWVKSCLLRLASGPLRRKMGTVYGKVVETCLTCLEKDNVDFGDEKEFQDEDGVAVGVRYIEKVVVRLGEITA</sequence>
<comment type="caution">
    <text evidence="2">The sequence shown here is derived from an EMBL/GenBank/DDBJ whole genome shotgun (WGS) entry which is preliminary data.</text>
</comment>
<organism evidence="2 3">
    <name type="scientific">Staphylotrichum tortipilum</name>
    <dbReference type="NCBI Taxonomy" id="2831512"/>
    <lineage>
        <taxon>Eukaryota</taxon>
        <taxon>Fungi</taxon>
        <taxon>Dikarya</taxon>
        <taxon>Ascomycota</taxon>
        <taxon>Pezizomycotina</taxon>
        <taxon>Sordariomycetes</taxon>
        <taxon>Sordariomycetidae</taxon>
        <taxon>Sordariales</taxon>
        <taxon>Chaetomiaceae</taxon>
        <taxon>Staphylotrichum</taxon>
    </lineage>
</organism>
<dbReference type="InterPro" id="IPR011009">
    <property type="entry name" value="Kinase-like_dom_sf"/>
</dbReference>
<evidence type="ECO:0000259" key="1">
    <source>
        <dbReference type="PROSITE" id="PS50011"/>
    </source>
</evidence>
<protein>
    <recommendedName>
        <fullName evidence="1">Protein kinase domain-containing protein</fullName>
    </recommendedName>
</protein>
<evidence type="ECO:0000313" key="3">
    <source>
        <dbReference type="Proteomes" id="UP001303889"/>
    </source>
</evidence>